<feature type="binding site" evidence="6">
    <location>
        <position position="105"/>
    </location>
    <ligand>
        <name>FMN</name>
        <dbReference type="ChEBI" id="CHEBI:58210"/>
    </ligand>
</feature>
<dbReference type="NCBIfam" id="NF004231">
    <property type="entry name" value="PRK05679.1"/>
    <property type="match status" value="1"/>
</dbReference>
<dbReference type="SUPFAM" id="SSF50475">
    <property type="entry name" value="FMN-binding split barrel"/>
    <property type="match status" value="1"/>
</dbReference>
<organism evidence="9 10">
    <name type="scientific">Methylacidimicrobium tartarophylax</name>
    <dbReference type="NCBI Taxonomy" id="1041768"/>
    <lineage>
        <taxon>Bacteria</taxon>
        <taxon>Pseudomonadati</taxon>
        <taxon>Verrucomicrobiota</taxon>
        <taxon>Methylacidimicrobium</taxon>
    </lineage>
</organism>
<keyword evidence="4 9" id="KW-0560">Oxidoreductase</keyword>
<dbReference type="EC" id="1.4.3.5" evidence="5"/>
<evidence type="ECO:0000256" key="2">
    <source>
        <dbReference type="ARBA" id="ARBA00022630"/>
    </source>
</evidence>
<dbReference type="NCBIfam" id="TIGR00558">
    <property type="entry name" value="pdxH"/>
    <property type="match status" value="1"/>
</dbReference>
<accession>A0A5E6MCA9</accession>
<evidence type="ECO:0000256" key="4">
    <source>
        <dbReference type="ARBA" id="ARBA00023002"/>
    </source>
</evidence>
<dbReference type="Gene3D" id="2.30.110.10">
    <property type="entry name" value="Electron Transport, Fmn-binding Protein, Chain A"/>
    <property type="match status" value="1"/>
</dbReference>
<dbReference type="InterPro" id="IPR019576">
    <property type="entry name" value="Pyridoxamine_oxidase_dimer_C"/>
</dbReference>
<dbReference type="RefSeq" id="WP_142660123.1">
    <property type="nucleotide sequence ID" value="NZ_CABFVA020000068.1"/>
</dbReference>
<dbReference type="Pfam" id="PF10590">
    <property type="entry name" value="PNP_phzG_C"/>
    <property type="match status" value="1"/>
</dbReference>
<dbReference type="InterPro" id="IPR000659">
    <property type="entry name" value="Pyridox_Oxase"/>
</dbReference>
<dbReference type="Pfam" id="PF01243">
    <property type="entry name" value="PNPOx_N"/>
    <property type="match status" value="1"/>
</dbReference>
<dbReference type="PANTHER" id="PTHR10851">
    <property type="entry name" value="PYRIDOXINE-5-PHOSPHATE OXIDASE"/>
    <property type="match status" value="1"/>
</dbReference>
<dbReference type="Proteomes" id="UP000334923">
    <property type="component" value="Unassembled WGS sequence"/>
</dbReference>
<dbReference type="GO" id="GO:0004733">
    <property type="term" value="F:pyridoxamine phosphate oxidase activity"/>
    <property type="evidence" value="ECO:0007669"/>
    <property type="project" value="UniProtKB-UniRule"/>
</dbReference>
<evidence type="ECO:0000259" key="8">
    <source>
        <dbReference type="Pfam" id="PF10590"/>
    </source>
</evidence>
<name>A0A5E6MCA9_9BACT</name>
<feature type="domain" description="Pyridoxine 5'-phosphate oxidase dimerisation C-terminal" evidence="8">
    <location>
        <begin position="173"/>
        <end position="214"/>
    </location>
</feature>
<comment type="similarity">
    <text evidence="1">Belongs to the pyridoxamine 5'-phosphate oxidase family.</text>
</comment>
<dbReference type="HAMAP" id="MF_01629">
    <property type="entry name" value="PdxH"/>
    <property type="match status" value="1"/>
</dbReference>
<dbReference type="InterPro" id="IPR012349">
    <property type="entry name" value="Split_barrel_FMN-bd"/>
</dbReference>
<dbReference type="AlphaFoldDB" id="A0A5E6MCA9"/>
<dbReference type="EMBL" id="CABFVA020000068">
    <property type="protein sequence ID" value="VVM06560.1"/>
    <property type="molecule type" value="Genomic_DNA"/>
</dbReference>
<feature type="binding site" evidence="6">
    <location>
        <position position="83"/>
    </location>
    <ligand>
        <name>FMN</name>
        <dbReference type="ChEBI" id="CHEBI:58210"/>
    </ligand>
</feature>
<evidence type="ECO:0000256" key="6">
    <source>
        <dbReference type="PIRSR" id="PIRSR000190-2"/>
    </source>
</evidence>
<sequence>MIYLEGSGKEFAGPPLSLEQLDTDPLRQFFSWYQEAQRIEAGDPTAVALATSSREGRVRSRMVLLKAIDERSFLFFTNYGSRKGRDLSENPQAAFSCFWPALMRQVCARGIVEKTSLEESAAYFESRPVLSRLSAWASPQSEPIPAERAFLENRLRQMQERFGSSNIPLPPHWGGYRLIPEEVEFWQGRSSRLHDRFHYVRVPGNGWRVERLAP</sequence>
<feature type="domain" description="Pyridoxamine 5'-phosphate oxidase N-terminal" evidence="7">
    <location>
        <begin position="43"/>
        <end position="157"/>
    </location>
</feature>
<evidence type="ECO:0000256" key="3">
    <source>
        <dbReference type="ARBA" id="ARBA00022643"/>
    </source>
</evidence>
<feature type="binding site" evidence="6">
    <location>
        <position position="186"/>
    </location>
    <ligand>
        <name>FMN</name>
        <dbReference type="ChEBI" id="CHEBI:58210"/>
    </ligand>
</feature>
<evidence type="ECO:0000259" key="7">
    <source>
        <dbReference type="Pfam" id="PF01243"/>
    </source>
</evidence>
<dbReference type="GO" id="GO:0008615">
    <property type="term" value="P:pyridoxine biosynthetic process"/>
    <property type="evidence" value="ECO:0007669"/>
    <property type="project" value="UniProtKB-UniRule"/>
</dbReference>
<feature type="binding site" evidence="6">
    <location>
        <position position="196"/>
    </location>
    <ligand>
        <name>FMN</name>
        <dbReference type="ChEBI" id="CHEBI:58210"/>
    </ligand>
</feature>
<feature type="binding site" evidence="6">
    <location>
        <begin position="76"/>
        <end position="77"/>
    </location>
    <ligand>
        <name>FMN</name>
        <dbReference type="ChEBI" id="CHEBI:58210"/>
    </ligand>
</feature>
<dbReference type="InterPro" id="IPR011576">
    <property type="entry name" value="Pyridox_Oxase_N"/>
</dbReference>
<dbReference type="OrthoDB" id="9780392at2"/>
<keyword evidence="2" id="KW-0285">Flavoprotein</keyword>
<dbReference type="GO" id="GO:0010181">
    <property type="term" value="F:FMN binding"/>
    <property type="evidence" value="ECO:0007669"/>
    <property type="project" value="UniProtKB-UniRule"/>
</dbReference>
<protein>
    <recommendedName>
        <fullName evidence="5">Pyridoxamine 5'-phosphate oxidase</fullName>
        <ecNumber evidence="5">1.4.3.5</ecNumber>
    </recommendedName>
</protein>
<dbReference type="PROSITE" id="PS01064">
    <property type="entry name" value="PYRIDOX_OXIDASE"/>
    <property type="match status" value="1"/>
</dbReference>
<feature type="binding site" evidence="6">
    <location>
        <begin position="140"/>
        <end position="141"/>
    </location>
    <ligand>
        <name>FMN</name>
        <dbReference type="ChEBI" id="CHEBI:58210"/>
    </ligand>
</feature>
<gene>
    <name evidence="9" type="primary">pdxH</name>
    <name evidence="9" type="synonym">PNPO</name>
    <name evidence="9" type="ORF">MAMT_01270</name>
</gene>
<dbReference type="PIRSF" id="PIRSF000190">
    <property type="entry name" value="Pyd_amn-ph_oxd"/>
    <property type="match status" value="1"/>
</dbReference>
<feature type="binding site" evidence="6">
    <location>
        <position position="82"/>
    </location>
    <ligand>
        <name>FMN</name>
        <dbReference type="ChEBI" id="CHEBI:58210"/>
    </ligand>
</feature>
<reference evidence="9 10" key="1">
    <citation type="submission" date="2019-09" db="EMBL/GenBank/DDBJ databases">
        <authorList>
            <person name="Cremers G."/>
        </authorList>
    </citation>
    <scope>NUCLEOTIDE SEQUENCE [LARGE SCALE GENOMIC DNA]</scope>
    <source>
        <strain evidence="9">4A</strain>
    </source>
</reference>
<feature type="binding site" evidence="6">
    <location>
        <begin position="61"/>
        <end position="66"/>
    </location>
    <ligand>
        <name>FMN</name>
        <dbReference type="ChEBI" id="CHEBI:58210"/>
    </ligand>
</feature>
<keyword evidence="3 6" id="KW-0288">FMN</keyword>
<evidence type="ECO:0000256" key="5">
    <source>
        <dbReference type="NCBIfam" id="TIGR00558"/>
    </source>
</evidence>
<comment type="cofactor">
    <cofactor evidence="6">
        <name>FMN</name>
        <dbReference type="ChEBI" id="CHEBI:58210"/>
    </cofactor>
    <text evidence="6">Binds 1 FMN per subunit.</text>
</comment>
<dbReference type="InterPro" id="IPR019740">
    <property type="entry name" value="Pyridox_Oxase_CS"/>
</dbReference>
<proteinExistence type="inferred from homology"/>
<evidence type="ECO:0000313" key="9">
    <source>
        <dbReference type="EMBL" id="VVM06560.1"/>
    </source>
</evidence>
<dbReference type="PANTHER" id="PTHR10851:SF0">
    <property type="entry name" value="PYRIDOXINE-5'-PHOSPHATE OXIDASE"/>
    <property type="match status" value="1"/>
</dbReference>
<evidence type="ECO:0000256" key="1">
    <source>
        <dbReference type="ARBA" id="ARBA00007301"/>
    </source>
</evidence>
<evidence type="ECO:0000313" key="10">
    <source>
        <dbReference type="Proteomes" id="UP000334923"/>
    </source>
</evidence>
<keyword evidence="10" id="KW-1185">Reference proteome</keyword>